<name>A0A3B0CGU7_9BACL</name>
<dbReference type="PANTHER" id="PTHR43355">
    <property type="entry name" value="FLAVIN REDUCTASE (NADPH)"/>
    <property type="match status" value="1"/>
</dbReference>
<dbReference type="EMBL" id="RBAH01000008">
    <property type="protein sequence ID" value="RKN84380.1"/>
    <property type="molecule type" value="Genomic_DNA"/>
</dbReference>
<dbReference type="InterPro" id="IPR051606">
    <property type="entry name" value="Polyketide_Oxido-like"/>
</dbReference>
<proteinExistence type="predicted"/>
<comment type="caution">
    <text evidence="2">The sequence shown here is derived from an EMBL/GenBank/DDBJ whole genome shotgun (WGS) entry which is preliminary data.</text>
</comment>
<dbReference type="GO" id="GO:0004074">
    <property type="term" value="F:biliverdin reductase [NAD(P)H] activity"/>
    <property type="evidence" value="ECO:0007669"/>
    <property type="project" value="TreeGrafter"/>
</dbReference>
<dbReference type="Gene3D" id="3.40.50.720">
    <property type="entry name" value="NAD(P)-binding Rossmann-like Domain"/>
    <property type="match status" value="1"/>
</dbReference>
<dbReference type="InterPro" id="IPR036291">
    <property type="entry name" value="NAD(P)-bd_dom_sf"/>
</dbReference>
<evidence type="ECO:0000313" key="3">
    <source>
        <dbReference type="Proteomes" id="UP000282311"/>
    </source>
</evidence>
<dbReference type="OrthoDB" id="9785372at2"/>
<feature type="domain" description="NAD(P)-binding" evidence="1">
    <location>
        <begin position="7"/>
        <end position="199"/>
    </location>
</feature>
<reference evidence="2 3" key="1">
    <citation type="journal article" date="2007" name="Int. J. Syst. Evol. Microbiol.">
        <title>Paenibacillus ginsengarvi sp. nov., isolated from soil from ginseng cultivation.</title>
        <authorList>
            <person name="Yoon M.H."/>
            <person name="Ten L.N."/>
            <person name="Im W.T."/>
        </authorList>
    </citation>
    <scope>NUCLEOTIDE SEQUENCE [LARGE SCALE GENOMIC DNA]</scope>
    <source>
        <strain evidence="2 3">KCTC 13059</strain>
    </source>
</reference>
<dbReference type="Pfam" id="PF13460">
    <property type="entry name" value="NAD_binding_10"/>
    <property type="match status" value="1"/>
</dbReference>
<accession>A0A3B0CGU7</accession>
<evidence type="ECO:0000313" key="2">
    <source>
        <dbReference type="EMBL" id="RKN84380.1"/>
    </source>
</evidence>
<dbReference type="InterPro" id="IPR016040">
    <property type="entry name" value="NAD(P)-bd_dom"/>
</dbReference>
<dbReference type="SUPFAM" id="SSF51735">
    <property type="entry name" value="NAD(P)-binding Rossmann-fold domains"/>
    <property type="match status" value="1"/>
</dbReference>
<dbReference type="PANTHER" id="PTHR43355:SF2">
    <property type="entry name" value="FLAVIN REDUCTASE (NADPH)"/>
    <property type="match status" value="1"/>
</dbReference>
<protein>
    <submittedName>
        <fullName evidence="2">SDR family oxidoreductase</fullName>
    </submittedName>
</protein>
<dbReference type="CDD" id="cd05244">
    <property type="entry name" value="BVR-B_like_SDR_a"/>
    <property type="match status" value="1"/>
</dbReference>
<dbReference type="AlphaFoldDB" id="A0A3B0CGU7"/>
<dbReference type="RefSeq" id="WP_120747636.1">
    <property type="nucleotide sequence ID" value="NZ_RBAH01000008.1"/>
</dbReference>
<dbReference type="Proteomes" id="UP000282311">
    <property type="component" value="Unassembled WGS sequence"/>
</dbReference>
<keyword evidence="3" id="KW-1185">Reference proteome</keyword>
<sequence>MKLIVFGASGGTGRQAVVQALEQGHEVTAVVRKPENFDVRPGALEVIRGDVLLPATFRQALHGKDAVLSALGVSHKNPTTVYSEGTSSIMEAMQSAGVLRLICLSSAGLDIASDTPLLQRMVIRLVIQRMYKHAYADMARMEAAIRTSSGINWTVIRPPRLTNGPRTKAYRTAIGKPLPGAEGISRADLADYMIRSIADRAAYGQIVEISKTNDKRARTYE</sequence>
<organism evidence="2 3">
    <name type="scientific">Paenibacillus ginsengarvi</name>
    <dbReference type="NCBI Taxonomy" id="400777"/>
    <lineage>
        <taxon>Bacteria</taxon>
        <taxon>Bacillati</taxon>
        <taxon>Bacillota</taxon>
        <taxon>Bacilli</taxon>
        <taxon>Bacillales</taxon>
        <taxon>Paenibacillaceae</taxon>
        <taxon>Paenibacillus</taxon>
    </lineage>
</organism>
<evidence type="ECO:0000259" key="1">
    <source>
        <dbReference type="Pfam" id="PF13460"/>
    </source>
</evidence>
<gene>
    <name evidence="2" type="ORF">D7M11_12870</name>
</gene>
<dbReference type="GO" id="GO:0042602">
    <property type="term" value="F:riboflavin reductase (NADPH) activity"/>
    <property type="evidence" value="ECO:0007669"/>
    <property type="project" value="TreeGrafter"/>
</dbReference>